<name>A0A2T7PJX4_POMCA</name>
<evidence type="ECO:0000259" key="4">
    <source>
        <dbReference type="SMART" id="SM00829"/>
    </source>
</evidence>
<dbReference type="SUPFAM" id="SSF51735">
    <property type="entry name" value="NAD(P)-binding Rossmann-fold domains"/>
    <property type="match status" value="1"/>
</dbReference>
<reference evidence="5 6" key="1">
    <citation type="submission" date="2018-04" db="EMBL/GenBank/DDBJ databases">
        <title>The genome of golden apple snail Pomacea canaliculata provides insight into stress tolerance and invasive adaptation.</title>
        <authorList>
            <person name="Liu C."/>
            <person name="Liu B."/>
            <person name="Ren Y."/>
            <person name="Zhang Y."/>
            <person name="Wang H."/>
            <person name="Li S."/>
            <person name="Jiang F."/>
            <person name="Yin L."/>
            <person name="Zhang G."/>
            <person name="Qian W."/>
            <person name="Fan W."/>
        </authorList>
    </citation>
    <scope>NUCLEOTIDE SEQUENCE [LARGE SCALE GENOMIC DNA]</scope>
    <source>
        <strain evidence="5">SZHN2017</strain>
        <tissue evidence="5">Muscle</tissue>
    </source>
</reference>
<dbReference type="PROSITE" id="PS01162">
    <property type="entry name" value="QOR_ZETA_CRYSTAL"/>
    <property type="match status" value="1"/>
</dbReference>
<keyword evidence="3" id="KW-0560">Oxidoreductase</keyword>
<dbReference type="OMA" id="NFADTHQ"/>
<dbReference type="Proteomes" id="UP000245119">
    <property type="component" value="Linkage Group LG3"/>
</dbReference>
<dbReference type="GO" id="GO:0008270">
    <property type="term" value="F:zinc ion binding"/>
    <property type="evidence" value="ECO:0007669"/>
    <property type="project" value="InterPro"/>
</dbReference>
<dbReference type="Pfam" id="PF00107">
    <property type="entry name" value="ADH_zinc_N"/>
    <property type="match status" value="1"/>
</dbReference>
<dbReference type="EMBL" id="PZQS01000003">
    <property type="protein sequence ID" value="PVD33735.1"/>
    <property type="molecule type" value="Genomic_DNA"/>
</dbReference>
<dbReference type="InterPro" id="IPR011032">
    <property type="entry name" value="GroES-like_sf"/>
</dbReference>
<dbReference type="InterPro" id="IPR002364">
    <property type="entry name" value="Quin_OxRdtase/zeta-crystal_CS"/>
</dbReference>
<comment type="similarity">
    <text evidence="1">Belongs to the zinc-containing alcohol dehydrogenase family. Quinone oxidoreductase subfamily.</text>
</comment>
<dbReference type="GO" id="GO:0005739">
    <property type="term" value="C:mitochondrion"/>
    <property type="evidence" value="ECO:0007669"/>
    <property type="project" value="TreeGrafter"/>
</dbReference>
<dbReference type="InterPro" id="IPR051397">
    <property type="entry name" value="Zn-ADH-like_protein"/>
</dbReference>
<dbReference type="OrthoDB" id="9992527at2759"/>
<accession>A0A2T7PJX4</accession>
<dbReference type="PANTHER" id="PTHR43677:SF3">
    <property type="entry name" value="PROSTAGLANDIN REDUCTASE 3"/>
    <property type="match status" value="1"/>
</dbReference>
<dbReference type="Gene3D" id="3.90.180.10">
    <property type="entry name" value="Medium-chain alcohol dehydrogenases, catalytic domain"/>
    <property type="match status" value="1"/>
</dbReference>
<evidence type="ECO:0000256" key="2">
    <source>
        <dbReference type="ARBA" id="ARBA00011981"/>
    </source>
</evidence>
<dbReference type="GO" id="GO:0047522">
    <property type="term" value="F:15-oxoprostaglandin 13-reductase [NAD(P)+] activity"/>
    <property type="evidence" value="ECO:0007669"/>
    <property type="project" value="UniProtKB-EC"/>
</dbReference>
<dbReference type="Gene3D" id="3.40.50.720">
    <property type="entry name" value="NAD(P)-binding Rossmann-like Domain"/>
    <property type="match status" value="1"/>
</dbReference>
<dbReference type="InterPro" id="IPR020843">
    <property type="entry name" value="ER"/>
</dbReference>
<dbReference type="CDD" id="cd08250">
    <property type="entry name" value="Mgc45594_like"/>
    <property type="match status" value="1"/>
</dbReference>
<proteinExistence type="inferred from homology"/>
<dbReference type="PANTHER" id="PTHR43677">
    <property type="entry name" value="SHORT-CHAIN DEHYDROGENASE/REDUCTASE"/>
    <property type="match status" value="1"/>
</dbReference>
<dbReference type="STRING" id="400727.A0A2T7PJX4"/>
<sequence length="336" mass="36228">MRKITVTQLGTKFAEVAKLVEAAIPTPGCGEVLIKNRYVGINASDVNYAAGRYDPSQRPPFDAGFEGLGYVTAVGEKANLKVGQPVVYLSNGAFAEYKTVAAKQVVPLPEVDPRYLPFMLSGLTAAISLDKVGQIRKGDKVLITAAAGGTGQFAVQWCKLTGCEVIGTCSSDDKVKFLKTIGCNRPINYKKENLELVLKAEYPHGVDVVYESIGGAVFETCLNNLAVGGRLIVIGAISGYTTSFTGGFKSSSMLPLKMLQLSASLRGFFLMHYSKDFKEYMMRLISLFKQGKLISSIDMGETTPGGAFVGLERVYDAVEHMYSGQNIGKVIVELPD</sequence>
<evidence type="ECO:0000313" key="5">
    <source>
        <dbReference type="EMBL" id="PVD33735.1"/>
    </source>
</evidence>
<organism evidence="5 6">
    <name type="scientific">Pomacea canaliculata</name>
    <name type="common">Golden apple snail</name>
    <dbReference type="NCBI Taxonomy" id="400727"/>
    <lineage>
        <taxon>Eukaryota</taxon>
        <taxon>Metazoa</taxon>
        <taxon>Spiralia</taxon>
        <taxon>Lophotrochozoa</taxon>
        <taxon>Mollusca</taxon>
        <taxon>Gastropoda</taxon>
        <taxon>Caenogastropoda</taxon>
        <taxon>Architaenioglossa</taxon>
        <taxon>Ampullarioidea</taxon>
        <taxon>Ampullariidae</taxon>
        <taxon>Pomacea</taxon>
    </lineage>
</organism>
<dbReference type="AlphaFoldDB" id="A0A2T7PJX4"/>
<dbReference type="InterPro" id="IPR013154">
    <property type="entry name" value="ADH-like_N"/>
</dbReference>
<dbReference type="EC" id="1.3.1.48" evidence="2"/>
<dbReference type="InterPro" id="IPR013149">
    <property type="entry name" value="ADH-like_C"/>
</dbReference>
<dbReference type="SUPFAM" id="SSF50129">
    <property type="entry name" value="GroES-like"/>
    <property type="match status" value="1"/>
</dbReference>
<evidence type="ECO:0000256" key="3">
    <source>
        <dbReference type="ARBA" id="ARBA00023002"/>
    </source>
</evidence>
<evidence type="ECO:0000313" key="6">
    <source>
        <dbReference type="Proteomes" id="UP000245119"/>
    </source>
</evidence>
<gene>
    <name evidence="5" type="ORF">C0Q70_04995</name>
</gene>
<protein>
    <recommendedName>
        <fullName evidence="2">15-oxoprostaglandin 13-reductase</fullName>
        <ecNumber evidence="2">1.3.1.48</ecNumber>
    </recommendedName>
</protein>
<dbReference type="InterPro" id="IPR036291">
    <property type="entry name" value="NAD(P)-bd_dom_sf"/>
</dbReference>
<evidence type="ECO:0000256" key="1">
    <source>
        <dbReference type="ARBA" id="ARBA00010371"/>
    </source>
</evidence>
<dbReference type="FunFam" id="3.40.50.720:FF:000121">
    <property type="entry name" value="Prostaglandin reductase 2"/>
    <property type="match status" value="1"/>
</dbReference>
<comment type="caution">
    <text evidence="5">The sequence shown here is derived from an EMBL/GenBank/DDBJ whole genome shotgun (WGS) entry which is preliminary data.</text>
</comment>
<dbReference type="Pfam" id="PF08240">
    <property type="entry name" value="ADH_N"/>
    <property type="match status" value="1"/>
</dbReference>
<keyword evidence="6" id="KW-1185">Reference proteome</keyword>
<dbReference type="SMART" id="SM00829">
    <property type="entry name" value="PKS_ER"/>
    <property type="match status" value="1"/>
</dbReference>
<feature type="domain" description="Enoyl reductase (ER)" evidence="4">
    <location>
        <begin position="12"/>
        <end position="332"/>
    </location>
</feature>